<feature type="compositionally biased region" description="Polar residues" evidence="1">
    <location>
        <begin position="257"/>
        <end position="270"/>
    </location>
</feature>
<dbReference type="Pfam" id="PF03432">
    <property type="entry name" value="Relaxase"/>
    <property type="match status" value="1"/>
</dbReference>
<keyword evidence="5" id="KW-1185">Reference proteome</keyword>
<dbReference type="Proteomes" id="UP001267426">
    <property type="component" value="Unassembled WGS sequence"/>
</dbReference>
<name>A0ABU3BQ76_9BACT</name>
<accession>A0ABU3BQ76</accession>
<evidence type="ECO:0000313" key="4">
    <source>
        <dbReference type="EMBL" id="MDT0631415.1"/>
    </source>
</evidence>
<dbReference type="InterPro" id="IPR054462">
    <property type="entry name" value="TraI_M"/>
</dbReference>
<dbReference type="InterPro" id="IPR005094">
    <property type="entry name" value="Endonuclease_MobA/VirD2"/>
</dbReference>
<dbReference type="RefSeq" id="WP_311662758.1">
    <property type="nucleotide sequence ID" value="NZ_JAVRHT010000012.1"/>
</dbReference>
<feature type="domain" description="TraI-like middle" evidence="3">
    <location>
        <begin position="168"/>
        <end position="234"/>
    </location>
</feature>
<gene>
    <name evidence="4" type="ORF">RM540_06590</name>
</gene>
<feature type="region of interest" description="Disordered" evidence="1">
    <location>
        <begin position="203"/>
        <end position="290"/>
    </location>
</feature>
<dbReference type="EMBL" id="JAVRHT010000012">
    <property type="protein sequence ID" value="MDT0631415.1"/>
    <property type="molecule type" value="Genomic_DNA"/>
</dbReference>
<feature type="compositionally biased region" description="Basic residues" evidence="1">
    <location>
        <begin position="276"/>
        <end position="290"/>
    </location>
</feature>
<reference evidence="4 5" key="1">
    <citation type="submission" date="2023-09" db="EMBL/GenBank/DDBJ databases">
        <authorList>
            <person name="Rey-Velasco X."/>
        </authorList>
    </citation>
    <scope>NUCLEOTIDE SEQUENCE [LARGE SCALE GENOMIC DNA]</scope>
    <source>
        <strain evidence="4 5">F394</strain>
    </source>
</reference>
<evidence type="ECO:0000259" key="2">
    <source>
        <dbReference type="Pfam" id="PF03432"/>
    </source>
</evidence>
<feature type="region of interest" description="Disordered" evidence="1">
    <location>
        <begin position="327"/>
        <end position="377"/>
    </location>
</feature>
<feature type="domain" description="MobA/VirD2-like nuclease" evidence="2">
    <location>
        <begin position="21"/>
        <end position="144"/>
    </location>
</feature>
<feature type="compositionally biased region" description="Basic and acidic residues" evidence="1">
    <location>
        <begin position="333"/>
        <end position="377"/>
    </location>
</feature>
<evidence type="ECO:0000256" key="1">
    <source>
        <dbReference type="SAM" id="MobiDB-lite"/>
    </source>
</evidence>
<proteinExistence type="predicted"/>
<sequence>MVASASTQASFSKLSGYLGGGEERVGWIETRNVFADDVPGVVAEMSEQAGLSAQTQKPVYHLTIAFDPSDNPTEAEVRAAVDRTLRDVGLEDHQALVVRHVDREHAHVHVMVNRVGPDGRAWSTSNDRRRLRASVERQERELGLRWTGRNARAAGARGQTDRGFAREVRDRALGDFKEAPTWADLDARLQAKGLRIERRGRGAVVTDGKREAKLSSVSRTVGRPRLEARLGSLTAHQRSGRVQSRSVSPQEHGARQSGRQRPQVSRTPSVSERARSRIRQRRRGVLKRSALRTRRVGRAVGRSVVADGERDADEVFARTVLRTGSRAAMRAASRKEARASGEAGKGRAERRSASHASHTFEARSRARDARRGGRLDRMERAVTEHARTARLVAEREKALQAVARIEENAASALSAAQKGLGDAQARASEAKRAFGASMAETYAKPSEAAQAFLSDVQSNGVDRTAQRTAVDPERYGALKATPATSRYSLTRGTTTEPARTAAPLAAEHGRAFVVARQTVRKAEAEVKWAGEVHRAVSSELSGVRPPAQRVGIDEFGPAAVRARLERLGETLRERSARTPGVRITPARLDGAAGKALGARVGSVGLSAAKAAAKTAAKSLGRGD</sequence>
<dbReference type="Pfam" id="PF22863">
    <property type="entry name" value="TraI_middle"/>
    <property type="match status" value="1"/>
</dbReference>
<protein>
    <submittedName>
        <fullName evidence="4">Relaxase/mobilization nuclease domain-containing protein</fullName>
    </submittedName>
</protein>
<comment type="caution">
    <text evidence="4">The sequence shown here is derived from an EMBL/GenBank/DDBJ whole genome shotgun (WGS) entry which is preliminary data.</text>
</comment>
<evidence type="ECO:0000313" key="5">
    <source>
        <dbReference type="Proteomes" id="UP001267426"/>
    </source>
</evidence>
<organism evidence="4 5">
    <name type="scientific">Rubrivirga litoralis</name>
    <dbReference type="NCBI Taxonomy" id="3075598"/>
    <lineage>
        <taxon>Bacteria</taxon>
        <taxon>Pseudomonadati</taxon>
        <taxon>Rhodothermota</taxon>
        <taxon>Rhodothermia</taxon>
        <taxon>Rhodothermales</taxon>
        <taxon>Rubricoccaceae</taxon>
        <taxon>Rubrivirga</taxon>
    </lineage>
</organism>
<evidence type="ECO:0000259" key="3">
    <source>
        <dbReference type="Pfam" id="PF22863"/>
    </source>
</evidence>